<protein>
    <recommendedName>
        <fullName evidence="6">O-GlcNAc transferase C-terminal domain-containing protein</fullName>
    </recommendedName>
</protein>
<dbReference type="Proteomes" id="UP000595140">
    <property type="component" value="Unassembled WGS sequence"/>
</dbReference>
<dbReference type="InterPro" id="IPR029489">
    <property type="entry name" value="OGT/SEC/SPY_C"/>
</dbReference>
<dbReference type="InterPro" id="IPR051939">
    <property type="entry name" value="Glycosyltr_41/O-GlcNAc_trsf"/>
</dbReference>
<evidence type="ECO:0000256" key="2">
    <source>
        <dbReference type="ARBA" id="ARBA00022676"/>
    </source>
</evidence>
<dbReference type="PANTHER" id="PTHR44835:SF1">
    <property type="entry name" value="PROTEIN O-GLCNAC TRANSFERASE"/>
    <property type="match status" value="1"/>
</dbReference>
<organism evidence="7 8">
    <name type="scientific">Cuscuta campestris</name>
    <dbReference type="NCBI Taxonomy" id="132261"/>
    <lineage>
        <taxon>Eukaryota</taxon>
        <taxon>Viridiplantae</taxon>
        <taxon>Streptophyta</taxon>
        <taxon>Embryophyta</taxon>
        <taxon>Tracheophyta</taxon>
        <taxon>Spermatophyta</taxon>
        <taxon>Magnoliopsida</taxon>
        <taxon>eudicotyledons</taxon>
        <taxon>Gunneridae</taxon>
        <taxon>Pentapetalae</taxon>
        <taxon>asterids</taxon>
        <taxon>lamiids</taxon>
        <taxon>Solanales</taxon>
        <taxon>Convolvulaceae</taxon>
        <taxon>Cuscuteae</taxon>
        <taxon>Cuscuta</taxon>
        <taxon>Cuscuta subgen. Grammica</taxon>
        <taxon>Cuscuta sect. Cleistogrammica</taxon>
    </lineage>
</organism>
<evidence type="ECO:0000313" key="7">
    <source>
        <dbReference type="EMBL" id="VFQ68771.1"/>
    </source>
</evidence>
<sequence>MGVPCVTMRESVDAHNVGVSLLNAVGCKNLVAKNEDEYVELAIHLATDLTALSKLRMSLQNRMLKSPLCDGSKFTLNLFGSIVTTLLTPLLRLK</sequence>
<reference evidence="7 8" key="1">
    <citation type="submission" date="2018-04" db="EMBL/GenBank/DDBJ databases">
        <authorList>
            <person name="Vogel A."/>
        </authorList>
    </citation>
    <scope>NUCLEOTIDE SEQUENCE [LARGE SCALE GENOMIC DNA]</scope>
</reference>
<dbReference type="Pfam" id="PF13844">
    <property type="entry name" value="Glyco_transf_41"/>
    <property type="match status" value="1"/>
</dbReference>
<feature type="domain" description="O-GlcNAc transferase C-terminal" evidence="6">
    <location>
        <begin position="2"/>
        <end position="77"/>
    </location>
</feature>
<evidence type="ECO:0000313" key="8">
    <source>
        <dbReference type="Proteomes" id="UP000595140"/>
    </source>
</evidence>
<comment type="pathway">
    <text evidence="1">Protein modification; protein glycosylation.</text>
</comment>
<dbReference type="GO" id="GO:0016757">
    <property type="term" value="F:glycosyltransferase activity"/>
    <property type="evidence" value="ECO:0007669"/>
    <property type="project" value="UniProtKB-KW"/>
</dbReference>
<keyword evidence="4" id="KW-0677">Repeat</keyword>
<evidence type="ECO:0000259" key="6">
    <source>
        <dbReference type="Pfam" id="PF13844"/>
    </source>
</evidence>
<dbReference type="EMBL" id="OOIL02000725">
    <property type="protein sequence ID" value="VFQ68771.1"/>
    <property type="molecule type" value="Genomic_DNA"/>
</dbReference>
<name>A0A484KS09_9ASTE</name>
<evidence type="ECO:0000256" key="5">
    <source>
        <dbReference type="ARBA" id="ARBA00022803"/>
    </source>
</evidence>
<keyword evidence="8" id="KW-1185">Reference proteome</keyword>
<gene>
    <name evidence="7" type="ORF">CCAM_LOCUS10547</name>
</gene>
<evidence type="ECO:0000256" key="4">
    <source>
        <dbReference type="ARBA" id="ARBA00022737"/>
    </source>
</evidence>
<dbReference type="PANTHER" id="PTHR44835">
    <property type="entry name" value="UDP-N-ACETYLGLUCOSAMINE--PEPTIDE N-ACETYLGLUCOSAMINYLTRANSFERASE SPINDLY-RELATED"/>
    <property type="match status" value="1"/>
</dbReference>
<keyword evidence="5" id="KW-0802">TPR repeat</keyword>
<keyword evidence="2" id="KW-0328">Glycosyltransferase</keyword>
<dbReference type="Gene3D" id="3.40.50.2000">
    <property type="entry name" value="Glycogen Phosphorylase B"/>
    <property type="match status" value="1"/>
</dbReference>
<dbReference type="AlphaFoldDB" id="A0A484KS09"/>
<evidence type="ECO:0000256" key="3">
    <source>
        <dbReference type="ARBA" id="ARBA00022679"/>
    </source>
</evidence>
<accession>A0A484KS09</accession>
<proteinExistence type="predicted"/>
<dbReference type="OrthoDB" id="17094at2759"/>
<keyword evidence="3" id="KW-0808">Transferase</keyword>
<evidence type="ECO:0000256" key="1">
    <source>
        <dbReference type="ARBA" id="ARBA00004922"/>
    </source>
</evidence>